<feature type="chain" id="PRO_5039939988" evidence="2">
    <location>
        <begin position="18"/>
        <end position="137"/>
    </location>
</feature>
<feature type="compositionally biased region" description="Polar residues" evidence="1">
    <location>
        <begin position="61"/>
        <end position="80"/>
    </location>
</feature>
<keyword evidence="2" id="KW-0732">Signal</keyword>
<evidence type="ECO:0000313" key="4">
    <source>
        <dbReference type="Proteomes" id="UP000234681"/>
    </source>
</evidence>
<accession>A6KBL8</accession>
<feature type="region of interest" description="Disordered" evidence="1">
    <location>
        <begin position="26"/>
        <end position="87"/>
    </location>
</feature>
<dbReference type="EMBL" id="CH474034">
    <property type="protein sequence ID" value="EDL97514.1"/>
    <property type="molecule type" value="Genomic_DNA"/>
</dbReference>
<sequence length="137" mass="14868">MLFSALALVGSWRAACALITSEPRLHEEGGHATESRQSRQSGTTHSREDHHTGGDAVACAFQSSPVQGPGLQPSTLTLKSSRPPRPGLCCDRSELTGLLQESGEELELSRKTLESSHCMRPKLCLCSLVFCHCFVLY</sequence>
<name>A6KBL8_RAT</name>
<reference evidence="3 4" key="1">
    <citation type="submission" date="2005-09" db="EMBL/GenBank/DDBJ databases">
        <authorList>
            <person name="Mural R.J."/>
            <person name="Li P.W."/>
            <person name="Adams M.D."/>
            <person name="Amanatides P.G."/>
            <person name="Baden-Tillson H."/>
            <person name="Barnstead M."/>
            <person name="Chin S.H."/>
            <person name="Dew I."/>
            <person name="Evans C.A."/>
            <person name="Ferriera S."/>
            <person name="Flanigan M."/>
            <person name="Fosler C."/>
            <person name="Glodek A."/>
            <person name="Gu Z."/>
            <person name="Holt R.A."/>
            <person name="Jennings D."/>
            <person name="Kraft C.L."/>
            <person name="Lu F."/>
            <person name="Nguyen T."/>
            <person name="Nusskern D.R."/>
            <person name="Pfannkoch C.M."/>
            <person name="Sitter C."/>
            <person name="Sutton G.G."/>
            <person name="Venter J.C."/>
            <person name="Wang Z."/>
            <person name="Woodage T."/>
            <person name="Zheng X.H."/>
            <person name="Zhong F."/>
        </authorList>
    </citation>
    <scope>NUCLEOTIDE SEQUENCE [LARGE SCALE GENOMIC DNA]</scope>
    <source>
        <strain>BN</strain>
        <strain evidence="4">Sprague-Dawley</strain>
    </source>
</reference>
<protein>
    <submittedName>
        <fullName evidence="3">RCG27628, isoform CRA_b</fullName>
    </submittedName>
</protein>
<dbReference type="AlphaFoldDB" id="A6KBL8"/>
<feature type="compositionally biased region" description="Basic and acidic residues" evidence="1">
    <location>
        <begin position="26"/>
        <end position="37"/>
    </location>
</feature>
<proteinExistence type="predicted"/>
<dbReference type="Proteomes" id="UP000234681">
    <property type="component" value="Chromosome 6"/>
</dbReference>
<evidence type="ECO:0000256" key="1">
    <source>
        <dbReference type="SAM" id="MobiDB-lite"/>
    </source>
</evidence>
<feature type="signal peptide" evidence="2">
    <location>
        <begin position="1"/>
        <end position="17"/>
    </location>
</feature>
<evidence type="ECO:0000256" key="2">
    <source>
        <dbReference type="SAM" id="SignalP"/>
    </source>
</evidence>
<evidence type="ECO:0000313" key="3">
    <source>
        <dbReference type="EMBL" id="EDL97514.1"/>
    </source>
</evidence>
<gene>
    <name evidence="3" type="ORF">rCG_27628</name>
</gene>
<organism evidence="3 4">
    <name type="scientific">Rattus norvegicus</name>
    <name type="common">Rat</name>
    <dbReference type="NCBI Taxonomy" id="10116"/>
    <lineage>
        <taxon>Eukaryota</taxon>
        <taxon>Metazoa</taxon>
        <taxon>Chordata</taxon>
        <taxon>Craniata</taxon>
        <taxon>Vertebrata</taxon>
        <taxon>Euteleostomi</taxon>
        <taxon>Mammalia</taxon>
        <taxon>Eutheria</taxon>
        <taxon>Euarchontoglires</taxon>
        <taxon>Glires</taxon>
        <taxon>Rodentia</taxon>
        <taxon>Myomorpha</taxon>
        <taxon>Muroidea</taxon>
        <taxon>Muridae</taxon>
        <taxon>Murinae</taxon>
        <taxon>Rattus</taxon>
    </lineage>
</organism>